<dbReference type="SMART" id="SM00331">
    <property type="entry name" value="PP2C_SIG"/>
    <property type="match status" value="1"/>
</dbReference>
<proteinExistence type="predicted"/>
<dbReference type="AlphaFoldDB" id="A0A5R9EFX2"/>
<dbReference type="OrthoDB" id="4935951at2"/>
<organism evidence="3 4">
    <name type="scientific">Streptomyces marianii</name>
    <dbReference type="NCBI Taxonomy" id="1817406"/>
    <lineage>
        <taxon>Bacteria</taxon>
        <taxon>Bacillati</taxon>
        <taxon>Actinomycetota</taxon>
        <taxon>Actinomycetes</taxon>
        <taxon>Kitasatosporales</taxon>
        <taxon>Streptomycetaceae</taxon>
        <taxon>Streptomyces</taxon>
    </lineage>
</organism>
<dbReference type="InterPro" id="IPR036457">
    <property type="entry name" value="PPM-type-like_dom_sf"/>
</dbReference>
<dbReference type="InterPro" id="IPR052016">
    <property type="entry name" value="Bact_Sigma-Reg"/>
</dbReference>
<evidence type="ECO:0000313" key="3">
    <source>
        <dbReference type="EMBL" id="TLQ47967.1"/>
    </source>
</evidence>
<dbReference type="EMBL" id="VAWE01000001">
    <property type="protein sequence ID" value="TLQ47967.1"/>
    <property type="molecule type" value="Genomic_DNA"/>
</dbReference>
<evidence type="ECO:0000256" key="1">
    <source>
        <dbReference type="ARBA" id="ARBA00022801"/>
    </source>
</evidence>
<sequence>MLSGLLKASHLATFEQLPALVSEGARRAGLGDVRVFVADLQQDFLREVTGRGIDAGLGGQELRIDATMAGRAFMTAHTLSTVTGDREQYWLPVLDGTERLGVLRADARPDGGGDAAETMEALASLVGLLLVSKRANSDSFARLTRVRPMTVSAEMQWTLMPPRTFANGTVTIAAQMEPAYETAGDAFDYALAADVAHLAVFDAMGHDTTAGLTANLAMAVCRNRRRHGASLADVCQAVEQLLVQQFDHACYTTALLADLDLVTGRLAWVTCGHLPPVLIRDGRWVAHPECPPCHPLGTELGMPLTVCREQLQPGDRFVLYTDGITEARDADGEEFGLGRFVDFVIRRQADGLPVPETLRRLIHAVLDHHHGKLKDDATVLICEWHGNRHTAGHAQTKSRS</sequence>
<dbReference type="PANTHER" id="PTHR43156">
    <property type="entry name" value="STAGE II SPORULATION PROTEIN E-RELATED"/>
    <property type="match status" value="1"/>
</dbReference>
<dbReference type="SUPFAM" id="SSF81606">
    <property type="entry name" value="PP2C-like"/>
    <property type="match status" value="1"/>
</dbReference>
<feature type="domain" description="PPM-type phosphatase" evidence="2">
    <location>
        <begin position="167"/>
        <end position="384"/>
    </location>
</feature>
<protein>
    <submittedName>
        <fullName evidence="3">Serine/threonine-protein phosphatase</fullName>
    </submittedName>
</protein>
<dbReference type="InterPro" id="IPR001932">
    <property type="entry name" value="PPM-type_phosphatase-like_dom"/>
</dbReference>
<dbReference type="Gene3D" id="3.60.40.10">
    <property type="entry name" value="PPM-type phosphatase domain"/>
    <property type="match status" value="1"/>
</dbReference>
<keyword evidence="1" id="KW-0378">Hydrolase</keyword>
<dbReference type="Proteomes" id="UP000305921">
    <property type="component" value="Unassembled WGS sequence"/>
</dbReference>
<dbReference type="GO" id="GO:0016791">
    <property type="term" value="F:phosphatase activity"/>
    <property type="evidence" value="ECO:0007669"/>
    <property type="project" value="TreeGrafter"/>
</dbReference>
<reference evidence="3 4" key="1">
    <citation type="submission" date="2019-05" db="EMBL/GenBank/DDBJ databases">
        <title>Streptomyces marianii sp. nov., a novel marine actinomycete from southern coast of India.</title>
        <authorList>
            <person name="Iniyan A.M."/>
            <person name="Wink J."/>
            <person name="Ramprasad E."/>
            <person name="Ramana C.V."/>
            <person name="Bunk B."/>
            <person name="Sproer C."/>
            <person name="Joseph F.-J.R.S."/>
            <person name="Vincent S.G.P."/>
        </authorList>
    </citation>
    <scope>NUCLEOTIDE SEQUENCE [LARGE SCALE GENOMIC DNA]</scope>
    <source>
        <strain evidence="3 4">ICN19</strain>
    </source>
</reference>
<evidence type="ECO:0000313" key="4">
    <source>
        <dbReference type="Proteomes" id="UP000305921"/>
    </source>
</evidence>
<accession>A0A5R9EFX2</accession>
<evidence type="ECO:0000259" key="2">
    <source>
        <dbReference type="SMART" id="SM00331"/>
    </source>
</evidence>
<keyword evidence="4" id="KW-1185">Reference proteome</keyword>
<dbReference type="PANTHER" id="PTHR43156:SF2">
    <property type="entry name" value="STAGE II SPORULATION PROTEIN E"/>
    <property type="match status" value="1"/>
</dbReference>
<gene>
    <name evidence="3" type="ORF">FEF34_02775</name>
</gene>
<dbReference type="Pfam" id="PF07228">
    <property type="entry name" value="SpoIIE"/>
    <property type="match status" value="1"/>
</dbReference>
<comment type="caution">
    <text evidence="3">The sequence shown here is derived from an EMBL/GenBank/DDBJ whole genome shotgun (WGS) entry which is preliminary data.</text>
</comment>
<name>A0A5R9EFX2_9ACTN</name>